<evidence type="ECO:0000259" key="4">
    <source>
        <dbReference type="PROSITE" id="PS50001"/>
    </source>
</evidence>
<dbReference type="Gene3D" id="3.30.505.10">
    <property type="entry name" value="SH2 domain"/>
    <property type="match status" value="1"/>
</dbReference>
<dbReference type="Pfam" id="PF00017">
    <property type="entry name" value="SH2"/>
    <property type="match status" value="1"/>
</dbReference>
<dbReference type="Proteomes" id="UP000271889">
    <property type="component" value="Unassembled WGS sequence"/>
</dbReference>
<evidence type="ECO:0000256" key="3">
    <source>
        <dbReference type="PROSITE-ProRule" id="PRU00191"/>
    </source>
</evidence>
<dbReference type="Gene3D" id="3.30.200.20">
    <property type="entry name" value="Phosphorylase Kinase, domain 1"/>
    <property type="match status" value="1"/>
</dbReference>
<evidence type="ECO:0000313" key="5">
    <source>
        <dbReference type="EMBL" id="VDN37679.1"/>
    </source>
</evidence>
<organism evidence="5 6">
    <name type="scientific">Cylicostephanus goldi</name>
    <name type="common">Nematode worm</name>
    <dbReference type="NCBI Taxonomy" id="71465"/>
    <lineage>
        <taxon>Eukaryota</taxon>
        <taxon>Metazoa</taxon>
        <taxon>Ecdysozoa</taxon>
        <taxon>Nematoda</taxon>
        <taxon>Chromadorea</taxon>
        <taxon>Rhabditida</taxon>
        <taxon>Rhabditina</taxon>
        <taxon>Rhabditomorpha</taxon>
        <taxon>Strongyloidea</taxon>
        <taxon>Strongylidae</taxon>
        <taxon>Cylicostephanus</taxon>
    </lineage>
</organism>
<keyword evidence="2" id="KW-0067">ATP-binding</keyword>
<keyword evidence="3" id="KW-0727">SH2 domain</keyword>
<dbReference type="InterPro" id="IPR050198">
    <property type="entry name" value="Non-receptor_tyrosine_kinases"/>
</dbReference>
<dbReference type="AlphaFoldDB" id="A0A3P7R9U9"/>
<evidence type="ECO:0000256" key="1">
    <source>
        <dbReference type="ARBA" id="ARBA00022741"/>
    </source>
</evidence>
<feature type="domain" description="SH2" evidence="4">
    <location>
        <begin position="30"/>
        <end position="126"/>
    </location>
</feature>
<protein>
    <recommendedName>
        <fullName evidence="4">SH2 domain-containing protein</fullName>
    </recommendedName>
</protein>
<dbReference type="GO" id="GO:0005524">
    <property type="term" value="F:ATP binding"/>
    <property type="evidence" value="ECO:0007669"/>
    <property type="project" value="UniProtKB-KW"/>
</dbReference>
<sequence length="180" mass="20858">MYVINEPEILDMCQEILSPNSKQSRAKSKWYAGKIPRNRAERLVSANNLPKGTFLIREREADGREFALTIRDSDDIRSVKHYKIKRLDHDQGFFITTRRTFRTLQELVAYYSEMADGLCCQLTFPAPRIAPTRPDLSHDTQQNWEIPRNQLQLKRKLGDGNFGEVSFDSMLFNNSCIDAV</sequence>
<dbReference type="PANTHER" id="PTHR24418">
    <property type="entry name" value="TYROSINE-PROTEIN KINASE"/>
    <property type="match status" value="1"/>
</dbReference>
<dbReference type="InterPro" id="IPR000980">
    <property type="entry name" value="SH2"/>
</dbReference>
<gene>
    <name evidence="5" type="ORF">CGOC_LOCUS13536</name>
</gene>
<keyword evidence="1" id="KW-0547">Nucleotide-binding</keyword>
<dbReference type="OrthoDB" id="4062651at2759"/>
<keyword evidence="6" id="KW-1185">Reference proteome</keyword>
<dbReference type="SUPFAM" id="SSF55550">
    <property type="entry name" value="SH2 domain"/>
    <property type="match status" value="1"/>
</dbReference>
<accession>A0A3P7R9U9</accession>
<proteinExistence type="predicted"/>
<evidence type="ECO:0000313" key="6">
    <source>
        <dbReference type="Proteomes" id="UP000271889"/>
    </source>
</evidence>
<evidence type="ECO:0000256" key="2">
    <source>
        <dbReference type="ARBA" id="ARBA00022840"/>
    </source>
</evidence>
<reference evidence="5 6" key="1">
    <citation type="submission" date="2018-11" db="EMBL/GenBank/DDBJ databases">
        <authorList>
            <consortium name="Pathogen Informatics"/>
        </authorList>
    </citation>
    <scope>NUCLEOTIDE SEQUENCE [LARGE SCALE GENOMIC DNA]</scope>
</reference>
<name>A0A3P7R9U9_CYLGO</name>
<dbReference type="PROSITE" id="PS50001">
    <property type="entry name" value="SH2"/>
    <property type="match status" value="1"/>
</dbReference>
<dbReference type="InterPro" id="IPR036860">
    <property type="entry name" value="SH2_dom_sf"/>
</dbReference>
<dbReference type="FunFam" id="3.30.505.10:FF:000115">
    <property type="entry name" value="Tyrosine-protein kinase"/>
    <property type="match status" value="1"/>
</dbReference>
<dbReference type="SMART" id="SM00252">
    <property type="entry name" value="SH2"/>
    <property type="match status" value="1"/>
</dbReference>
<dbReference type="PRINTS" id="PR00401">
    <property type="entry name" value="SH2DOMAIN"/>
</dbReference>
<dbReference type="EMBL" id="UYRV01132332">
    <property type="protein sequence ID" value="VDN37679.1"/>
    <property type="molecule type" value="Genomic_DNA"/>
</dbReference>